<dbReference type="PROSITE" id="PS51084">
    <property type="entry name" value="HIT_2"/>
    <property type="match status" value="1"/>
</dbReference>
<name>A0A1F7H175_9BACT</name>
<evidence type="ECO:0000256" key="1">
    <source>
        <dbReference type="PIRSR" id="PIRSR601310-1"/>
    </source>
</evidence>
<feature type="domain" description="HIT" evidence="4">
    <location>
        <begin position="3"/>
        <end position="108"/>
    </location>
</feature>
<dbReference type="PANTHER" id="PTHR46648">
    <property type="entry name" value="HIT FAMILY PROTEIN 1"/>
    <property type="match status" value="1"/>
</dbReference>
<dbReference type="InterPro" id="IPR001310">
    <property type="entry name" value="Histidine_triad_HIT"/>
</dbReference>
<dbReference type="AlphaFoldDB" id="A0A1F7H175"/>
<dbReference type="InterPro" id="IPR011146">
    <property type="entry name" value="HIT-like"/>
</dbReference>
<proteinExistence type="predicted"/>
<dbReference type="Pfam" id="PF01230">
    <property type="entry name" value="HIT"/>
    <property type="match status" value="1"/>
</dbReference>
<feature type="short sequence motif" description="Histidine triad motif" evidence="2 3">
    <location>
        <begin position="90"/>
        <end position="94"/>
    </location>
</feature>
<evidence type="ECO:0000256" key="2">
    <source>
        <dbReference type="PIRSR" id="PIRSR601310-3"/>
    </source>
</evidence>
<evidence type="ECO:0000256" key="3">
    <source>
        <dbReference type="PROSITE-ProRule" id="PRU00464"/>
    </source>
</evidence>
<accession>A0A1F7H175</accession>
<dbReference type="Gene3D" id="3.30.428.10">
    <property type="entry name" value="HIT-like"/>
    <property type="match status" value="1"/>
</dbReference>
<organism evidence="5 6">
    <name type="scientific">Candidatus Roizmanbacteria bacterium RIFCSPHIGHO2_02_FULL_38_11</name>
    <dbReference type="NCBI Taxonomy" id="1802039"/>
    <lineage>
        <taxon>Bacteria</taxon>
        <taxon>Candidatus Roizmaniibacteriota</taxon>
    </lineage>
</organism>
<gene>
    <name evidence="5" type="ORF">A3C25_03100</name>
</gene>
<reference evidence="5 6" key="1">
    <citation type="journal article" date="2016" name="Nat. Commun.">
        <title>Thousands of microbial genomes shed light on interconnected biogeochemical processes in an aquifer system.</title>
        <authorList>
            <person name="Anantharaman K."/>
            <person name="Brown C.T."/>
            <person name="Hug L.A."/>
            <person name="Sharon I."/>
            <person name="Castelle C.J."/>
            <person name="Probst A.J."/>
            <person name="Thomas B.C."/>
            <person name="Singh A."/>
            <person name="Wilkins M.J."/>
            <person name="Karaoz U."/>
            <person name="Brodie E.L."/>
            <person name="Williams K.H."/>
            <person name="Hubbard S.S."/>
            <person name="Banfield J.F."/>
        </authorList>
    </citation>
    <scope>NUCLEOTIDE SEQUENCE [LARGE SCALE GENOMIC DNA]</scope>
</reference>
<protein>
    <recommendedName>
        <fullName evidence="4">HIT domain-containing protein</fullName>
    </recommendedName>
</protein>
<dbReference type="PANTHER" id="PTHR46648:SF1">
    <property type="entry name" value="ADENOSINE 5'-MONOPHOSPHORAMIDASE HNT1"/>
    <property type="match status" value="1"/>
</dbReference>
<evidence type="ECO:0000313" key="6">
    <source>
        <dbReference type="Proteomes" id="UP000177913"/>
    </source>
</evidence>
<comment type="caution">
    <text evidence="5">The sequence shown here is derived from an EMBL/GenBank/DDBJ whole genome shotgun (WGS) entry which is preliminary data.</text>
</comment>
<dbReference type="SUPFAM" id="SSF54197">
    <property type="entry name" value="HIT-like"/>
    <property type="match status" value="1"/>
</dbReference>
<dbReference type="InterPro" id="IPR036265">
    <property type="entry name" value="HIT-like_sf"/>
</dbReference>
<sequence>MDIFCQIEKKLDHQVLDQTDNFYLLYDGYPLLEGHLLLIPKQHVDCYSNLDKKLLREFNLFKKGAINFLKDKYSQPVIFEHGIAGQTVMHAHLHLLPTNKSIEKDLKQYGVVTKNPSIPYLYFEYFNKKNYYNPKKKYIRGYFTLYTPGF</sequence>
<dbReference type="Proteomes" id="UP000177913">
    <property type="component" value="Unassembled WGS sequence"/>
</dbReference>
<dbReference type="GO" id="GO:0009117">
    <property type="term" value="P:nucleotide metabolic process"/>
    <property type="evidence" value="ECO:0007669"/>
    <property type="project" value="TreeGrafter"/>
</dbReference>
<dbReference type="GO" id="GO:0003824">
    <property type="term" value="F:catalytic activity"/>
    <property type="evidence" value="ECO:0007669"/>
    <property type="project" value="InterPro"/>
</dbReference>
<dbReference type="EMBL" id="MFZO01000019">
    <property type="protein sequence ID" value="OGK25019.1"/>
    <property type="molecule type" value="Genomic_DNA"/>
</dbReference>
<evidence type="ECO:0000259" key="4">
    <source>
        <dbReference type="PROSITE" id="PS51084"/>
    </source>
</evidence>
<evidence type="ECO:0000313" key="5">
    <source>
        <dbReference type="EMBL" id="OGK25019.1"/>
    </source>
</evidence>
<feature type="active site" description="Tele-AMP-histidine intermediate" evidence="1">
    <location>
        <position position="92"/>
    </location>
</feature>